<dbReference type="EC" id="1.15.1.1" evidence="4"/>
<comment type="caution">
    <text evidence="10">The sequence shown here is derived from an EMBL/GenBank/DDBJ whole genome shotgun (WGS) entry which is preliminary data.</text>
</comment>
<comment type="catalytic activity">
    <reaction evidence="7">
        <text>2 superoxide + 2 H(+) = H2O2 + O2</text>
        <dbReference type="Rhea" id="RHEA:20696"/>
        <dbReference type="ChEBI" id="CHEBI:15378"/>
        <dbReference type="ChEBI" id="CHEBI:15379"/>
        <dbReference type="ChEBI" id="CHEBI:16240"/>
        <dbReference type="ChEBI" id="CHEBI:18421"/>
        <dbReference type="EC" id="1.15.1.1"/>
    </reaction>
</comment>
<comment type="similarity">
    <text evidence="3">Belongs to the Cu-Zn superoxide dismutase family.</text>
</comment>
<dbReference type="GO" id="GO:0005576">
    <property type="term" value="C:extracellular region"/>
    <property type="evidence" value="ECO:0007669"/>
    <property type="project" value="UniProtKB-SubCell"/>
</dbReference>
<keyword evidence="9" id="KW-0732">Signal</keyword>
<accession>A0A4Q4MTN3</accession>
<evidence type="ECO:0000256" key="6">
    <source>
        <dbReference type="ARBA" id="ARBA00022862"/>
    </source>
</evidence>
<feature type="region of interest" description="Disordered" evidence="8">
    <location>
        <begin position="68"/>
        <end position="88"/>
    </location>
</feature>
<evidence type="ECO:0000313" key="10">
    <source>
        <dbReference type="EMBL" id="RYN59183.1"/>
    </source>
</evidence>
<dbReference type="Gene3D" id="2.60.40.200">
    <property type="entry name" value="Superoxide dismutase, copper/zinc binding domain"/>
    <property type="match status" value="1"/>
</dbReference>
<dbReference type="AlphaFoldDB" id="A0A4Q4MTN3"/>
<evidence type="ECO:0000256" key="7">
    <source>
        <dbReference type="ARBA" id="ARBA00049204"/>
    </source>
</evidence>
<proteinExistence type="inferred from homology"/>
<reference evidence="11" key="1">
    <citation type="journal article" date="2019" name="bioRxiv">
        <title>Genomics, evolutionary history and diagnostics of the Alternaria alternata species group including apple and Asian pear pathotypes.</title>
        <authorList>
            <person name="Armitage A.D."/>
            <person name="Cockerton H.M."/>
            <person name="Sreenivasaprasad S."/>
            <person name="Woodhall J.W."/>
            <person name="Lane C.R."/>
            <person name="Harrison R.J."/>
            <person name="Clarkson J.P."/>
        </authorList>
    </citation>
    <scope>NUCLEOTIDE SEQUENCE [LARGE SCALE GENOMIC DNA]</scope>
    <source>
        <strain evidence="11">FERA 1082</strain>
    </source>
</reference>
<evidence type="ECO:0000256" key="5">
    <source>
        <dbReference type="ARBA" id="ARBA00022525"/>
    </source>
</evidence>
<feature type="chain" id="PRO_5020617555" description="superoxide dismutase" evidence="9">
    <location>
        <begin position="18"/>
        <end position="291"/>
    </location>
</feature>
<evidence type="ECO:0000256" key="9">
    <source>
        <dbReference type="SAM" id="SignalP"/>
    </source>
</evidence>
<dbReference type="InterPro" id="IPR036423">
    <property type="entry name" value="SOD-like_Cu/Zn_dom_sf"/>
</dbReference>
<keyword evidence="6" id="KW-0049">Antioxidant</keyword>
<dbReference type="FunFam" id="2.60.40.200:FF:000007">
    <property type="entry name" value="Cell surface Cu-only superoxide dismutase 5"/>
    <property type="match status" value="1"/>
</dbReference>
<dbReference type="GO" id="GO:0004784">
    <property type="term" value="F:superoxide dismutase activity"/>
    <property type="evidence" value="ECO:0007669"/>
    <property type="project" value="UniProtKB-EC"/>
</dbReference>
<evidence type="ECO:0000256" key="3">
    <source>
        <dbReference type="ARBA" id="ARBA00010457"/>
    </source>
</evidence>
<dbReference type="GO" id="GO:0046872">
    <property type="term" value="F:metal ion binding"/>
    <property type="evidence" value="ECO:0007669"/>
    <property type="project" value="InterPro"/>
</dbReference>
<dbReference type="Proteomes" id="UP000292402">
    <property type="component" value="Unassembled WGS sequence"/>
</dbReference>
<evidence type="ECO:0000256" key="2">
    <source>
        <dbReference type="ARBA" id="ARBA00004613"/>
    </source>
</evidence>
<gene>
    <name evidence="10" type="ORF">AA0114_g1669</name>
</gene>
<dbReference type="SUPFAM" id="SSF49329">
    <property type="entry name" value="Cu,Zn superoxide dismutase-like"/>
    <property type="match status" value="1"/>
</dbReference>
<evidence type="ECO:0000256" key="4">
    <source>
        <dbReference type="ARBA" id="ARBA00012682"/>
    </source>
</evidence>
<evidence type="ECO:0000256" key="8">
    <source>
        <dbReference type="SAM" id="MobiDB-lite"/>
    </source>
</evidence>
<name>A0A4Q4MTN3_9PLEO</name>
<dbReference type="EMBL" id="PDXA01000004">
    <property type="protein sequence ID" value="RYN59183.1"/>
    <property type="molecule type" value="Genomic_DNA"/>
</dbReference>
<evidence type="ECO:0000256" key="1">
    <source>
        <dbReference type="ARBA" id="ARBA00004196"/>
    </source>
</evidence>
<organism evidence="10 11">
    <name type="scientific">Alternaria tenuissima</name>
    <dbReference type="NCBI Taxonomy" id="119927"/>
    <lineage>
        <taxon>Eukaryota</taxon>
        <taxon>Fungi</taxon>
        <taxon>Dikarya</taxon>
        <taxon>Ascomycota</taxon>
        <taxon>Pezizomycotina</taxon>
        <taxon>Dothideomycetes</taxon>
        <taxon>Pleosporomycetidae</taxon>
        <taxon>Pleosporales</taxon>
        <taxon>Pleosporineae</taxon>
        <taxon>Pleosporaceae</taxon>
        <taxon>Alternaria</taxon>
        <taxon>Alternaria sect. Alternaria</taxon>
        <taxon>Alternaria alternata complex</taxon>
    </lineage>
</organism>
<keyword evidence="5" id="KW-0964">Secreted</keyword>
<comment type="subcellular location">
    <subcellularLocation>
        <location evidence="1">Cell envelope</location>
    </subcellularLocation>
    <subcellularLocation>
        <location evidence="2">Secreted</location>
    </subcellularLocation>
</comment>
<sequence>MLSKSFSLLAFGALAYGQELVQEGAPAPVVLATAKSGVIPATPTATPFTGVDTIQGAIVSPLPPAPGYLPGETGGLKGTATASSNQPSATYRATMPEEQYNPFVGSTVSGSIEAVGGAGGVNFTVNLSDLPDQAQFGPFAWHIHALAVPADGNCTATMGHLDPTNRGELVMCDSALPETCQVGDLAGKHGGKIMTEGSFSTSFVDPYLSVVEGSSGFFGGLAFVLHTGNTTRITCANFELVSGGNGTSAPNGTMGMPSPTSSMPAEYTGAASKLGGGVVALAAGVFAAMMI</sequence>
<evidence type="ECO:0000313" key="11">
    <source>
        <dbReference type="Proteomes" id="UP000292402"/>
    </source>
</evidence>
<protein>
    <recommendedName>
        <fullName evidence="4">superoxide dismutase</fullName>
        <ecNumber evidence="4">1.15.1.1</ecNumber>
    </recommendedName>
</protein>
<feature type="signal peptide" evidence="9">
    <location>
        <begin position="1"/>
        <end position="17"/>
    </location>
</feature>